<keyword evidence="3 8" id="KW-1134">Transmembrane beta strand</keyword>
<comment type="similarity">
    <text evidence="8">Belongs to the TonB-dependent receptor family.</text>
</comment>
<dbReference type="RefSeq" id="WP_128757670.1">
    <property type="nucleotide sequence ID" value="NZ_QOVM01000003.1"/>
</dbReference>
<evidence type="ECO:0000256" key="8">
    <source>
        <dbReference type="PROSITE-ProRule" id="PRU01360"/>
    </source>
</evidence>
<dbReference type="GO" id="GO:0044718">
    <property type="term" value="P:siderophore transmembrane transport"/>
    <property type="evidence" value="ECO:0007669"/>
    <property type="project" value="TreeGrafter"/>
</dbReference>
<sequence>MKTKLQGFLTLLIVLTMQITFAQSKTVTGTVTDDSGIPLPGVNVIVKGTTQGTQTDFDGKYTIAATDGSTIVFSYVGFANKSQIVGSSNIVNVTLEQGEQLDEIILTALGLEKKKDEDLSSSTTISTEEISKSGETGLIQGLSGKTSGVNITRSSGDPGAGAYIQIRGQNTVLGSASPLIVLDGVIISNTSVGSGTDGVVQQSRLNDINPEDIANVTVLKGAAAASIYGTGAANGVIIIKTKKGKGSGGKDVSVNFRSSVSFDKVNVEFEKQGLYGQGNNGVFARNTGNSWGDKIADRVGGPDLVDTSGRYFEADSGNLYYPITEKRSQEVFNSANRDQIFGTGVTIDNSLSLGYATDNTNTLISVSDLDQEGIIKGGSSYNRQTLRFNHEARVSDKFMARINSSYSKVSSERIQQGSNLNGLYLGYLRTSPDFDNTDYKGTYFNDAGVSFLNAHRGYRNDLGSAAPVYNNPGWTINEQENPNEVERFIINPEINWKILDNLSLTGRYGLDYYTDTRETFFPVNSAAGLATGAFFRNQIQEKQQTYNIFLNGSNVITSDINLSWILGAQFEENDYQNLGGSSTIFTNPFVDDLRIFGNAEAANESPSLFKSLTRKSGGYGVLNFDLFNQIFLEATGRIERASSLNETIFYPSFSAGWAFSENIEDKSILSFGKLRASYGEVGIEPIAYASLTTFGPGGIASSWGDALSASVYGNPFTRSTTKGNPDLTVERIKEFEIGTDLRFANNRISLGATYYNRTTEDALLPIDLPSSTGFSSVLQNAAEISNKGIELDLGLNIIRSENIKWDININYSKNDNIVESLSGVQSYFLNGFTGTSSRVVEGEPFGALWGVSFARDEAGDLILDANGFPTQASQEGVIGDPNPDWRGGISTSLSFKGFTVSALVETSQGGDIWGGSNGVLNTFGISPITANESTSTEALVNYSGVTIPANTAFRGNIQDFGGGPVALDQAWYGSLGGGFGAVGEQFIEDGSWTRLRELSLFYAIPSTYVERIGLQAIEFGVTGRNLILWTDIEGFDPETNLTGASKGRGLEYFNNPGTKSYLFTLKISY</sequence>
<evidence type="ECO:0000256" key="4">
    <source>
        <dbReference type="ARBA" id="ARBA00022692"/>
    </source>
</evidence>
<keyword evidence="2 8" id="KW-0813">Transport</keyword>
<dbReference type="PANTHER" id="PTHR30069:SF29">
    <property type="entry name" value="HEMOGLOBIN AND HEMOGLOBIN-HAPTOGLOBIN-BINDING PROTEIN 1-RELATED"/>
    <property type="match status" value="1"/>
</dbReference>
<dbReference type="Gene3D" id="2.60.40.1120">
    <property type="entry name" value="Carboxypeptidase-like, regulatory domain"/>
    <property type="match status" value="1"/>
</dbReference>
<dbReference type="PANTHER" id="PTHR30069">
    <property type="entry name" value="TONB-DEPENDENT OUTER MEMBRANE RECEPTOR"/>
    <property type="match status" value="1"/>
</dbReference>
<dbReference type="Gene3D" id="2.40.170.20">
    <property type="entry name" value="TonB-dependent receptor, beta-barrel domain"/>
    <property type="match status" value="1"/>
</dbReference>
<dbReference type="InterPro" id="IPR023996">
    <property type="entry name" value="TonB-dep_OMP_SusC/RagA"/>
</dbReference>
<comment type="caution">
    <text evidence="11">The sequence shown here is derived from an EMBL/GenBank/DDBJ whole genome shotgun (WGS) entry which is preliminary data.</text>
</comment>
<feature type="chain" id="PRO_5020320197" evidence="9">
    <location>
        <begin position="23"/>
        <end position="1069"/>
    </location>
</feature>
<name>A0A4Q0P862_9FLAO</name>
<dbReference type="Proteomes" id="UP000289238">
    <property type="component" value="Unassembled WGS sequence"/>
</dbReference>
<keyword evidence="4 8" id="KW-0812">Transmembrane</keyword>
<dbReference type="SUPFAM" id="SSF56935">
    <property type="entry name" value="Porins"/>
    <property type="match status" value="1"/>
</dbReference>
<dbReference type="EMBL" id="QOVM01000003">
    <property type="protein sequence ID" value="RXG22691.1"/>
    <property type="molecule type" value="Genomic_DNA"/>
</dbReference>
<dbReference type="Pfam" id="PF13715">
    <property type="entry name" value="CarbopepD_reg_2"/>
    <property type="match status" value="1"/>
</dbReference>
<feature type="signal peptide" evidence="9">
    <location>
        <begin position="1"/>
        <end position="22"/>
    </location>
</feature>
<dbReference type="InterPro" id="IPR039426">
    <property type="entry name" value="TonB-dep_rcpt-like"/>
</dbReference>
<accession>A0A4Q0P862</accession>
<evidence type="ECO:0000256" key="6">
    <source>
        <dbReference type="ARBA" id="ARBA00023136"/>
    </source>
</evidence>
<dbReference type="InterPro" id="IPR023997">
    <property type="entry name" value="TonB-dep_OMP_SusC/RagA_CS"/>
</dbReference>
<reference evidence="11 12" key="1">
    <citation type="submission" date="2018-07" db="EMBL/GenBank/DDBJ databases">
        <title>Leeuwenhoekiella genomics.</title>
        <authorList>
            <person name="Tahon G."/>
            <person name="Willems A."/>
        </authorList>
    </citation>
    <scope>NUCLEOTIDE SEQUENCE [LARGE SCALE GENOMIC DNA]</scope>
    <source>
        <strain evidence="11 12">LMG 22550</strain>
    </source>
</reference>
<proteinExistence type="inferred from homology"/>
<dbReference type="InterPro" id="IPR012910">
    <property type="entry name" value="Plug_dom"/>
</dbReference>
<dbReference type="NCBIfam" id="TIGR04057">
    <property type="entry name" value="SusC_RagA_signa"/>
    <property type="match status" value="1"/>
</dbReference>
<evidence type="ECO:0000256" key="2">
    <source>
        <dbReference type="ARBA" id="ARBA00022448"/>
    </source>
</evidence>
<dbReference type="OrthoDB" id="9768177at2"/>
<protein>
    <submittedName>
        <fullName evidence="11">TonB-linked SusC/RagA family outer membrane protein</fullName>
    </submittedName>
</protein>
<keyword evidence="12" id="KW-1185">Reference proteome</keyword>
<evidence type="ECO:0000256" key="7">
    <source>
        <dbReference type="ARBA" id="ARBA00023237"/>
    </source>
</evidence>
<dbReference type="SUPFAM" id="SSF49464">
    <property type="entry name" value="Carboxypeptidase regulatory domain-like"/>
    <property type="match status" value="1"/>
</dbReference>
<keyword evidence="6 8" id="KW-0472">Membrane</keyword>
<evidence type="ECO:0000256" key="1">
    <source>
        <dbReference type="ARBA" id="ARBA00004571"/>
    </source>
</evidence>
<evidence type="ECO:0000313" key="11">
    <source>
        <dbReference type="EMBL" id="RXG22691.1"/>
    </source>
</evidence>
<keyword evidence="7 8" id="KW-0998">Cell outer membrane</keyword>
<dbReference type="InterPro" id="IPR036942">
    <property type="entry name" value="Beta-barrel_TonB_sf"/>
</dbReference>
<keyword evidence="5 9" id="KW-0732">Signal</keyword>
<organism evidence="11 12">
    <name type="scientific">Leeuwenhoekiella aequorea</name>
    <dbReference type="NCBI Taxonomy" id="283736"/>
    <lineage>
        <taxon>Bacteria</taxon>
        <taxon>Pseudomonadati</taxon>
        <taxon>Bacteroidota</taxon>
        <taxon>Flavobacteriia</taxon>
        <taxon>Flavobacteriales</taxon>
        <taxon>Flavobacteriaceae</taxon>
        <taxon>Leeuwenhoekiella</taxon>
    </lineage>
</organism>
<gene>
    <name evidence="11" type="ORF">DSM00_1793</name>
</gene>
<dbReference type="InterPro" id="IPR037066">
    <property type="entry name" value="Plug_dom_sf"/>
</dbReference>
<feature type="domain" description="TonB-dependent receptor plug" evidence="10">
    <location>
        <begin position="118"/>
        <end position="236"/>
    </location>
</feature>
<evidence type="ECO:0000313" key="12">
    <source>
        <dbReference type="Proteomes" id="UP000289238"/>
    </source>
</evidence>
<dbReference type="GO" id="GO:0009279">
    <property type="term" value="C:cell outer membrane"/>
    <property type="evidence" value="ECO:0007669"/>
    <property type="project" value="UniProtKB-SubCell"/>
</dbReference>
<evidence type="ECO:0000256" key="5">
    <source>
        <dbReference type="ARBA" id="ARBA00022729"/>
    </source>
</evidence>
<evidence type="ECO:0000256" key="9">
    <source>
        <dbReference type="SAM" id="SignalP"/>
    </source>
</evidence>
<dbReference type="AlphaFoldDB" id="A0A4Q0P862"/>
<dbReference type="NCBIfam" id="TIGR04056">
    <property type="entry name" value="OMP_RagA_SusC"/>
    <property type="match status" value="1"/>
</dbReference>
<evidence type="ECO:0000256" key="3">
    <source>
        <dbReference type="ARBA" id="ARBA00022452"/>
    </source>
</evidence>
<comment type="subcellular location">
    <subcellularLocation>
        <location evidence="1 8">Cell outer membrane</location>
        <topology evidence="1 8">Multi-pass membrane protein</topology>
    </subcellularLocation>
</comment>
<dbReference type="InterPro" id="IPR008969">
    <property type="entry name" value="CarboxyPept-like_regulatory"/>
</dbReference>
<dbReference type="Pfam" id="PF07715">
    <property type="entry name" value="Plug"/>
    <property type="match status" value="1"/>
</dbReference>
<dbReference type="PROSITE" id="PS52016">
    <property type="entry name" value="TONB_DEPENDENT_REC_3"/>
    <property type="match status" value="1"/>
</dbReference>
<dbReference type="GO" id="GO:0015344">
    <property type="term" value="F:siderophore uptake transmembrane transporter activity"/>
    <property type="evidence" value="ECO:0007669"/>
    <property type="project" value="TreeGrafter"/>
</dbReference>
<evidence type="ECO:0000259" key="10">
    <source>
        <dbReference type="Pfam" id="PF07715"/>
    </source>
</evidence>
<dbReference type="Gene3D" id="2.170.130.10">
    <property type="entry name" value="TonB-dependent receptor, plug domain"/>
    <property type="match status" value="1"/>
</dbReference>